<feature type="non-terminal residue" evidence="2">
    <location>
        <position position="236"/>
    </location>
</feature>
<name>E2AL49_CAMFO</name>
<dbReference type="InParanoid" id="E2AL49"/>
<evidence type="ECO:0000313" key="2">
    <source>
        <dbReference type="EMBL" id="EFN65839.1"/>
    </source>
</evidence>
<keyword evidence="3" id="KW-1185">Reference proteome</keyword>
<reference evidence="2 3" key="1">
    <citation type="journal article" date="2010" name="Science">
        <title>Genomic comparison of the ants Camponotus floridanus and Harpegnathos saltator.</title>
        <authorList>
            <person name="Bonasio R."/>
            <person name="Zhang G."/>
            <person name="Ye C."/>
            <person name="Mutti N.S."/>
            <person name="Fang X."/>
            <person name="Qin N."/>
            <person name="Donahue G."/>
            <person name="Yang P."/>
            <person name="Li Q."/>
            <person name="Li C."/>
            <person name="Zhang P."/>
            <person name="Huang Z."/>
            <person name="Berger S.L."/>
            <person name="Reinberg D."/>
            <person name="Wang J."/>
            <person name="Liebig J."/>
        </authorList>
    </citation>
    <scope>NUCLEOTIDE SEQUENCE [LARGE SCALE GENOMIC DNA]</scope>
    <source>
        <strain evidence="3">C129</strain>
    </source>
</reference>
<dbReference type="OMA" id="MERCGIN"/>
<dbReference type="InterPro" id="IPR027124">
    <property type="entry name" value="Swc5/CFDP1/2"/>
</dbReference>
<dbReference type="SUPFAM" id="SSF56219">
    <property type="entry name" value="DNase I-like"/>
    <property type="match status" value="1"/>
</dbReference>
<proteinExistence type="predicted"/>
<evidence type="ECO:0000259" key="1">
    <source>
        <dbReference type="Pfam" id="PF03372"/>
    </source>
</evidence>
<dbReference type="STRING" id="104421.E2AL49"/>
<dbReference type="Gene3D" id="3.60.10.10">
    <property type="entry name" value="Endonuclease/exonuclease/phosphatase"/>
    <property type="match status" value="1"/>
</dbReference>
<dbReference type="PANTHER" id="PTHR23227:SF67">
    <property type="entry name" value="CRANIOFACIAL DEVELOPMENT PROTEIN 2-LIKE"/>
    <property type="match status" value="1"/>
</dbReference>
<dbReference type="InterPro" id="IPR005135">
    <property type="entry name" value="Endo/exonuclease/phosphatase"/>
</dbReference>
<dbReference type="PANTHER" id="PTHR23227">
    <property type="entry name" value="BUCENTAUR RELATED"/>
    <property type="match status" value="1"/>
</dbReference>
<sequence length="236" mass="27254">IATYNIRIMRREEHLISLERELRNIKWDIMGVSETRLPGEETTLLKSGHLLFQKNAEESHLGGVALLIHKEIKHLVTKLKAVSDRVAYVLLRLNQRYILQIIQAYAPTSTAQDEDIERFYEDLIEARSTEKAHFTIMMGDFNAKIGRQTMADTNIGMFGLGTRNNRGQTLIDFLGREGMYCMNTFFQEKPQKKWTWRSPDGTVKNEIDYILSSNKNICTDVSVLNRFDTGSDHRLV</sequence>
<dbReference type="InterPro" id="IPR036691">
    <property type="entry name" value="Endo/exonu/phosph_ase_sf"/>
</dbReference>
<dbReference type="AlphaFoldDB" id="E2AL49"/>
<dbReference type="EMBL" id="GL440455">
    <property type="protein sequence ID" value="EFN65839.1"/>
    <property type="molecule type" value="Genomic_DNA"/>
</dbReference>
<accession>E2AL49</accession>
<protein>
    <submittedName>
        <fullName evidence="2">Craniofacial development protein 2</fullName>
    </submittedName>
</protein>
<feature type="non-terminal residue" evidence="2">
    <location>
        <position position="1"/>
    </location>
</feature>
<dbReference type="Proteomes" id="UP000000311">
    <property type="component" value="Unassembled WGS sequence"/>
</dbReference>
<dbReference type="GO" id="GO:0003824">
    <property type="term" value="F:catalytic activity"/>
    <property type="evidence" value="ECO:0007669"/>
    <property type="project" value="InterPro"/>
</dbReference>
<organism evidence="3">
    <name type="scientific">Camponotus floridanus</name>
    <name type="common">Florida carpenter ant</name>
    <dbReference type="NCBI Taxonomy" id="104421"/>
    <lineage>
        <taxon>Eukaryota</taxon>
        <taxon>Metazoa</taxon>
        <taxon>Ecdysozoa</taxon>
        <taxon>Arthropoda</taxon>
        <taxon>Hexapoda</taxon>
        <taxon>Insecta</taxon>
        <taxon>Pterygota</taxon>
        <taxon>Neoptera</taxon>
        <taxon>Endopterygota</taxon>
        <taxon>Hymenoptera</taxon>
        <taxon>Apocrita</taxon>
        <taxon>Aculeata</taxon>
        <taxon>Formicoidea</taxon>
        <taxon>Formicidae</taxon>
        <taxon>Formicinae</taxon>
        <taxon>Camponotus</taxon>
    </lineage>
</organism>
<gene>
    <name evidence="2" type="ORF">EAG_13015</name>
</gene>
<evidence type="ECO:0000313" key="3">
    <source>
        <dbReference type="Proteomes" id="UP000000311"/>
    </source>
</evidence>
<dbReference type="OrthoDB" id="7553637at2759"/>
<dbReference type="CDD" id="cd09076">
    <property type="entry name" value="L1-EN"/>
    <property type="match status" value="1"/>
</dbReference>
<dbReference type="Pfam" id="PF03372">
    <property type="entry name" value="Exo_endo_phos"/>
    <property type="match status" value="1"/>
</dbReference>
<feature type="domain" description="Endonuclease/exonuclease/phosphatase" evidence="1">
    <location>
        <begin position="2"/>
        <end position="233"/>
    </location>
</feature>